<dbReference type="GO" id="GO:0005524">
    <property type="term" value="F:ATP binding"/>
    <property type="evidence" value="ECO:0007669"/>
    <property type="project" value="UniProtKB-KW"/>
</dbReference>
<dbReference type="Pfam" id="PF00437">
    <property type="entry name" value="T2SSE"/>
    <property type="match status" value="1"/>
</dbReference>
<evidence type="ECO:0000256" key="3">
    <source>
        <dbReference type="ARBA" id="ARBA00022840"/>
    </source>
</evidence>
<dbReference type="InterPro" id="IPR027417">
    <property type="entry name" value="P-loop_NTPase"/>
</dbReference>
<reference evidence="5 6" key="1">
    <citation type="submission" date="2018-09" db="EMBL/GenBank/DDBJ databases">
        <title>Whole genome based analysis of evolution and adaptive divergence in Indian and Brazilian strains of Azospirillum brasilense.</title>
        <authorList>
            <person name="Singh C."/>
            <person name="Tripathi A.K."/>
        </authorList>
    </citation>
    <scope>NUCLEOTIDE SEQUENCE [LARGE SCALE GENOMIC DNA]</scope>
    <source>
        <strain evidence="5 6">MTCC4035</strain>
        <plasmid evidence="5 6">p5</plasmid>
    </source>
</reference>
<evidence type="ECO:0000259" key="4">
    <source>
        <dbReference type="Pfam" id="PF00437"/>
    </source>
</evidence>
<evidence type="ECO:0000256" key="1">
    <source>
        <dbReference type="ARBA" id="ARBA00006611"/>
    </source>
</evidence>
<dbReference type="InterPro" id="IPR001482">
    <property type="entry name" value="T2SS/T4SS_dom"/>
</dbReference>
<dbReference type="KEGG" id="aare:D3093_33375"/>
<dbReference type="GO" id="GO:0016887">
    <property type="term" value="F:ATP hydrolysis activity"/>
    <property type="evidence" value="ECO:0007669"/>
    <property type="project" value="TreeGrafter"/>
</dbReference>
<evidence type="ECO:0000313" key="5">
    <source>
        <dbReference type="EMBL" id="QCO00147.1"/>
    </source>
</evidence>
<dbReference type="Gene3D" id="3.30.450.90">
    <property type="match status" value="1"/>
</dbReference>
<geneLocation type="plasmid" evidence="5 6">
    <name>p5</name>
</geneLocation>
<keyword evidence="5" id="KW-0614">Plasmid</keyword>
<name>A0A4D8PQH9_9PROT</name>
<dbReference type="PANTHER" id="PTHR30258:SF3">
    <property type="entry name" value="SLL1921 PROTEIN"/>
    <property type="match status" value="1"/>
</dbReference>
<dbReference type="PANTHER" id="PTHR30258">
    <property type="entry name" value="TYPE II SECRETION SYSTEM PROTEIN GSPE-RELATED"/>
    <property type="match status" value="1"/>
</dbReference>
<sequence>MGALMMLRDFGHRLFRFPVRGSRSPVVDGADGIVRLHEGAIASPAATAAGTRHGDERGPRLLTIPGGGLDVPDDVRQACALYSDGTFLVHRPHLHSARILETQKQAHERLNVPVRPPEAVDLPRLFQAYGDSATQRLPDATGARQRLLHHIEQAAAAGASDIQMTWRGDRAEVRFQVHGYLTDVIDELHAREAEALMTTAFYLADHSDSCEKPAEAQKSSVTNRRLLPANVLALRMQFAPLGDGRHLNIRLCYAVIPGVGQTLTSLGLPGHVLRHLYTMQQRASGLKTICAPTEHGKSTTLHFWLCDLSDSRSNRLTIVSCDDPPEGLDPRILHFPVPSRAPDGRDPLDVAFETALRVAPHAVRLGECRTPWQAQKAYETANFGKLVATTLHCDQVLEIPSRYVELGIPRETAYAAHRHAGWTGQRLIPCLCRTCAERLTDVARRDERRAALLDGYRAVGIPVENILVRGLGVVGKEPCPECCHPDLRVPMPGLVRRQLVAECVRPTPELMAVLRDDMDEARRRWIAGGGTSMRLVAHGLLLEGVIGADECAEFGGSAEQIGFDLRARDAVTAGSARIAA</sequence>
<accession>A0A4D8PQH9</accession>
<proteinExistence type="inferred from homology"/>
<comment type="similarity">
    <text evidence="1">Belongs to the GSP E family.</text>
</comment>
<keyword evidence="3" id="KW-0067">ATP-binding</keyword>
<evidence type="ECO:0000256" key="2">
    <source>
        <dbReference type="ARBA" id="ARBA00022741"/>
    </source>
</evidence>
<dbReference type="AlphaFoldDB" id="A0A4D8PQH9"/>
<dbReference type="Proteomes" id="UP000298595">
    <property type="component" value="Plasmid p5"/>
</dbReference>
<protein>
    <recommendedName>
        <fullName evidence="4">Bacterial type II secretion system protein E domain-containing protein</fullName>
    </recommendedName>
</protein>
<evidence type="ECO:0000313" key="6">
    <source>
        <dbReference type="Proteomes" id="UP000298595"/>
    </source>
</evidence>
<gene>
    <name evidence="5" type="ORF">D3093_33375</name>
</gene>
<dbReference type="Gene3D" id="3.40.50.300">
    <property type="entry name" value="P-loop containing nucleotide triphosphate hydrolases"/>
    <property type="match status" value="1"/>
</dbReference>
<organism evidence="5 6">
    <name type="scientific">Azospirillum argentinense</name>
    <dbReference type="NCBI Taxonomy" id="2970906"/>
    <lineage>
        <taxon>Bacteria</taxon>
        <taxon>Pseudomonadati</taxon>
        <taxon>Pseudomonadota</taxon>
        <taxon>Alphaproteobacteria</taxon>
        <taxon>Rhodospirillales</taxon>
        <taxon>Azospirillaceae</taxon>
        <taxon>Azospirillum</taxon>
    </lineage>
</organism>
<keyword evidence="2" id="KW-0547">Nucleotide-binding</keyword>
<feature type="domain" description="Bacterial type II secretion system protein E" evidence="4">
    <location>
        <begin position="149"/>
        <end position="444"/>
    </location>
</feature>
<dbReference type="SUPFAM" id="SSF52540">
    <property type="entry name" value="P-loop containing nucleoside triphosphate hydrolases"/>
    <property type="match status" value="1"/>
</dbReference>
<dbReference type="EMBL" id="CP032326">
    <property type="protein sequence ID" value="QCO00147.1"/>
    <property type="molecule type" value="Genomic_DNA"/>
</dbReference>
<dbReference type="GO" id="GO:0005886">
    <property type="term" value="C:plasma membrane"/>
    <property type="evidence" value="ECO:0007669"/>
    <property type="project" value="TreeGrafter"/>
</dbReference>